<feature type="compositionally biased region" description="Basic and acidic residues" evidence="1">
    <location>
        <begin position="27"/>
        <end position="37"/>
    </location>
</feature>
<feature type="region of interest" description="Disordered" evidence="1">
    <location>
        <begin position="17"/>
        <end position="68"/>
    </location>
</feature>
<dbReference type="EMBL" id="BPRB01000153">
    <property type="protein sequence ID" value="GJE60667.1"/>
    <property type="molecule type" value="Genomic_DNA"/>
</dbReference>
<name>A0ABQ4U2U1_9HYPH</name>
<feature type="compositionally biased region" description="Pro residues" evidence="1">
    <location>
        <begin position="57"/>
        <end position="68"/>
    </location>
</feature>
<keyword evidence="3" id="KW-1185">Reference proteome</keyword>
<sequence>MPAKEPQKFSIEIATARRQISGPPMESQEKDRCEAAARKAPASRVGNMPNRAMAQPPAKPPAMPTQIP</sequence>
<evidence type="ECO:0000256" key="1">
    <source>
        <dbReference type="SAM" id="MobiDB-lite"/>
    </source>
</evidence>
<dbReference type="Proteomes" id="UP001055057">
    <property type="component" value="Unassembled WGS sequence"/>
</dbReference>
<reference evidence="2" key="1">
    <citation type="journal article" date="2021" name="Front. Microbiol.">
        <title>Comprehensive Comparative Genomics and Phenotyping of Methylobacterium Species.</title>
        <authorList>
            <person name="Alessa O."/>
            <person name="Ogura Y."/>
            <person name="Fujitani Y."/>
            <person name="Takami H."/>
            <person name="Hayashi T."/>
            <person name="Sahin N."/>
            <person name="Tani A."/>
        </authorList>
    </citation>
    <scope>NUCLEOTIDE SEQUENCE</scope>
    <source>
        <strain evidence="2">DSM 23632</strain>
    </source>
</reference>
<evidence type="ECO:0000313" key="3">
    <source>
        <dbReference type="Proteomes" id="UP001055057"/>
    </source>
</evidence>
<gene>
    <name evidence="2" type="ORF">MPOCJGCO_2781</name>
</gene>
<organism evidence="2 3">
    <name type="scientific">Methylobacterium trifolii</name>
    <dbReference type="NCBI Taxonomy" id="1003092"/>
    <lineage>
        <taxon>Bacteria</taxon>
        <taxon>Pseudomonadati</taxon>
        <taxon>Pseudomonadota</taxon>
        <taxon>Alphaproteobacteria</taxon>
        <taxon>Hyphomicrobiales</taxon>
        <taxon>Methylobacteriaceae</taxon>
        <taxon>Methylobacterium</taxon>
    </lineage>
</organism>
<protein>
    <submittedName>
        <fullName evidence="2">Uncharacterized protein</fullName>
    </submittedName>
</protein>
<proteinExistence type="predicted"/>
<accession>A0ABQ4U2U1</accession>
<comment type="caution">
    <text evidence="2">The sequence shown here is derived from an EMBL/GenBank/DDBJ whole genome shotgun (WGS) entry which is preliminary data.</text>
</comment>
<reference evidence="2" key="2">
    <citation type="submission" date="2021-08" db="EMBL/GenBank/DDBJ databases">
        <authorList>
            <person name="Tani A."/>
            <person name="Ola A."/>
            <person name="Ogura Y."/>
            <person name="Katsura K."/>
            <person name="Hayashi T."/>
        </authorList>
    </citation>
    <scope>NUCLEOTIDE SEQUENCE</scope>
    <source>
        <strain evidence="2">DSM 23632</strain>
    </source>
</reference>
<evidence type="ECO:0000313" key="2">
    <source>
        <dbReference type="EMBL" id="GJE60667.1"/>
    </source>
</evidence>